<dbReference type="PROSITE" id="PS51257">
    <property type="entry name" value="PROKAR_LIPOPROTEIN"/>
    <property type="match status" value="1"/>
</dbReference>
<dbReference type="Gene3D" id="2.60.40.380">
    <property type="entry name" value="Purple acid phosphatase-like, N-terminal"/>
    <property type="match status" value="1"/>
</dbReference>
<evidence type="ECO:0000259" key="2">
    <source>
        <dbReference type="Pfam" id="PF00149"/>
    </source>
</evidence>
<dbReference type="RefSeq" id="WP_111370167.1">
    <property type="nucleotide sequence ID" value="NZ_CP029480.1"/>
</dbReference>
<dbReference type="PANTHER" id="PTHR22953:SF153">
    <property type="entry name" value="PURPLE ACID PHOSPHATASE"/>
    <property type="match status" value="1"/>
</dbReference>
<proteinExistence type="predicted"/>
<dbReference type="InterPro" id="IPR008963">
    <property type="entry name" value="Purple_acid_Pase-like_N"/>
</dbReference>
<dbReference type="InterPro" id="IPR029052">
    <property type="entry name" value="Metallo-depent_PP-like"/>
</dbReference>
<dbReference type="Pfam" id="PF16656">
    <property type="entry name" value="Pur_ac_phosph_N"/>
    <property type="match status" value="1"/>
</dbReference>
<gene>
    <name evidence="4" type="ORF">DJ013_02280</name>
</gene>
<evidence type="ECO:0000313" key="5">
    <source>
        <dbReference type="Proteomes" id="UP000249873"/>
    </source>
</evidence>
<accession>A0A2Z4G7H4</accession>
<keyword evidence="5" id="KW-1185">Reference proteome</keyword>
<dbReference type="SUPFAM" id="SSF56300">
    <property type="entry name" value="Metallo-dependent phosphatases"/>
    <property type="match status" value="1"/>
</dbReference>
<dbReference type="AlphaFoldDB" id="A0A2Z4G7H4"/>
<reference evidence="4 5" key="1">
    <citation type="submission" date="2018-05" db="EMBL/GenBank/DDBJ databases">
        <title>Complete genome sequence of Arcticibacterium luteifluviistationis SM1504T, a cytophagaceae bacterium isolated from Arctic surface seawater.</title>
        <authorList>
            <person name="Li Y."/>
            <person name="Qin Q.-L."/>
        </authorList>
    </citation>
    <scope>NUCLEOTIDE SEQUENCE [LARGE SCALE GENOMIC DNA]</scope>
    <source>
        <strain evidence="4 5">SM1504</strain>
    </source>
</reference>
<feature type="domain" description="Calcineurin-like phosphoesterase" evidence="2">
    <location>
        <begin position="332"/>
        <end position="510"/>
    </location>
</feature>
<keyword evidence="1" id="KW-0732">Signal</keyword>
<dbReference type="InterPro" id="IPR039331">
    <property type="entry name" value="PAPs-like"/>
</dbReference>
<evidence type="ECO:0000313" key="4">
    <source>
        <dbReference type="EMBL" id="AWV97065.1"/>
    </source>
</evidence>
<dbReference type="InterPro" id="IPR015914">
    <property type="entry name" value="PAPs_N"/>
</dbReference>
<dbReference type="Proteomes" id="UP000249873">
    <property type="component" value="Chromosome"/>
</dbReference>
<dbReference type="GO" id="GO:0046872">
    <property type="term" value="F:metal ion binding"/>
    <property type="evidence" value="ECO:0007669"/>
    <property type="project" value="InterPro"/>
</dbReference>
<name>A0A2Z4G7H4_9BACT</name>
<feature type="domain" description="Purple acid phosphatase N-terminal" evidence="3">
    <location>
        <begin position="225"/>
        <end position="322"/>
    </location>
</feature>
<protein>
    <submittedName>
        <fullName evidence="4">Metallophosphoesterase</fullName>
    </submittedName>
</protein>
<dbReference type="Pfam" id="PF00149">
    <property type="entry name" value="Metallophos"/>
    <property type="match status" value="1"/>
</dbReference>
<dbReference type="OrthoDB" id="9801383at2"/>
<dbReference type="SUPFAM" id="SSF49363">
    <property type="entry name" value="Purple acid phosphatase, N-terminal domain"/>
    <property type="match status" value="1"/>
</dbReference>
<evidence type="ECO:0000256" key="1">
    <source>
        <dbReference type="ARBA" id="ARBA00022729"/>
    </source>
</evidence>
<evidence type="ECO:0000259" key="3">
    <source>
        <dbReference type="Pfam" id="PF16656"/>
    </source>
</evidence>
<dbReference type="InterPro" id="IPR004843">
    <property type="entry name" value="Calcineurin-like_PHP"/>
</dbReference>
<dbReference type="EMBL" id="CP029480">
    <property type="protein sequence ID" value="AWV97065.1"/>
    <property type="molecule type" value="Genomic_DNA"/>
</dbReference>
<dbReference type="Gene3D" id="3.60.21.10">
    <property type="match status" value="1"/>
</dbReference>
<dbReference type="PANTHER" id="PTHR22953">
    <property type="entry name" value="ACID PHOSPHATASE RELATED"/>
    <property type="match status" value="1"/>
</dbReference>
<dbReference type="GO" id="GO:0003993">
    <property type="term" value="F:acid phosphatase activity"/>
    <property type="evidence" value="ECO:0007669"/>
    <property type="project" value="InterPro"/>
</dbReference>
<dbReference type="KEGG" id="als:DJ013_02280"/>
<organism evidence="4 5">
    <name type="scientific">Arcticibacterium luteifluviistationis</name>
    <dbReference type="NCBI Taxonomy" id="1784714"/>
    <lineage>
        <taxon>Bacteria</taxon>
        <taxon>Pseudomonadati</taxon>
        <taxon>Bacteroidota</taxon>
        <taxon>Cytophagia</taxon>
        <taxon>Cytophagales</taxon>
        <taxon>Leadbetterellaceae</taxon>
        <taxon>Arcticibacterium</taxon>
    </lineage>
</organism>
<sequence>MRNLFVTSLLFIILCSCSTPQEENLSVKNVMDDVITRLYGEVSPAAFDSVNTNFMLDFLTEKEKVVLATKYQYFKVNVPVTVSLMRHVEQSIVPFWLEESGFVKTDKKVKNVQYEYEVWQKDFDAGWVNLGIPGFDKDRVVYFISVGAQNKGDDLKITEQYPSEYSLEKMEKGAFTYHDWSDLKITELPEELEGQILFTTVRGRAREAHVEGAFRKTIFPSSAAPDQIILTWSEDPTNSVNLQWRTNTVVKEGTVKYWKQGSTDSLSTEATVKVMEDRMLYNDRYIHRHTAMLSQLEANTTYEYRVGSAVENSWSELRNFKTEAKDINAFSFIWFGDTHKDPKWAELLQDSYVRHPEIAFYSIAGDIVTTGLYRDQWDEFFGYAKDVFAYKPLMPVPGNHDRQDGLGAWMYYDLFSLPENGPEKVDKESTYAFEYGNALYVMIDATQPNEAQTEWIEKQLKNSKATWKFVMFHFPPYNFEEPYLDIQEEWGGIFDTYHVDMVMSGHIHYYMRTKPMNAGKVVNSFKEGTVYAVSIGTHGNHDDIGQEPYAVTRYKDGQFYQHMEIKDKVLKYTTYNKEGKIVDELLIDKN</sequence>